<name>A0ACC7LLZ7_9FLAO</name>
<comment type="caution">
    <text evidence="1">The sequence shown here is derived from an EMBL/GenBank/DDBJ whole genome shotgun (WGS) entry which is preliminary data.</text>
</comment>
<protein>
    <submittedName>
        <fullName evidence="1">Uncharacterized protein</fullName>
    </submittedName>
</protein>
<reference evidence="1" key="1">
    <citation type="submission" date="2024-09" db="EMBL/GenBank/DDBJ databases">
        <authorList>
            <person name="Liu J."/>
        </authorList>
    </citation>
    <scope>NUCLEOTIDE SEQUENCE</scope>
    <source>
        <strain evidence="1">NBU2967</strain>
    </source>
</reference>
<evidence type="ECO:0000313" key="1">
    <source>
        <dbReference type="EMBL" id="MFH6604299.1"/>
    </source>
</evidence>
<accession>A0ACC7LLZ7</accession>
<dbReference type="EMBL" id="JBHFPV010000002">
    <property type="protein sequence ID" value="MFH6604299.1"/>
    <property type="molecule type" value="Genomic_DNA"/>
</dbReference>
<organism evidence="1 2">
    <name type="scientific">Meishania litoralis</name>
    <dbReference type="NCBI Taxonomy" id="3434685"/>
    <lineage>
        <taxon>Bacteria</taxon>
        <taxon>Pseudomonadati</taxon>
        <taxon>Bacteroidota</taxon>
        <taxon>Flavobacteriia</taxon>
        <taxon>Flavobacteriales</taxon>
        <taxon>Flavobacteriaceae</taxon>
        <taxon>Meishania</taxon>
    </lineage>
</organism>
<keyword evidence="2" id="KW-1185">Reference proteome</keyword>
<evidence type="ECO:0000313" key="2">
    <source>
        <dbReference type="Proteomes" id="UP001595191"/>
    </source>
</evidence>
<sequence length="96" mass="11475">MKRKVFETSVSGSDHSLMLPEEIVLPFLEKNKKRVKIKAFFEGRELIFYGAILNIKRNYLMTFGKRYQKESGVFPNHYFQWQLFEDDSKYGVEMPE</sequence>
<dbReference type="Proteomes" id="UP001595191">
    <property type="component" value="Unassembled WGS sequence"/>
</dbReference>
<proteinExistence type="predicted"/>
<gene>
    <name evidence="1" type="ORF">ACEZ3G_12475</name>
</gene>